<evidence type="ECO:0000313" key="2">
    <source>
        <dbReference type="Proteomes" id="UP000077521"/>
    </source>
</evidence>
<reference evidence="1" key="2">
    <citation type="journal article" date="2019" name="IMA Fungus">
        <title>Genome sequencing and comparison of five Tilletia species to identify candidate genes for the detection of regulated species infecting wheat.</title>
        <authorList>
            <person name="Nguyen H.D.T."/>
            <person name="Sultana T."/>
            <person name="Kesanakurti P."/>
            <person name="Hambleton S."/>
        </authorList>
    </citation>
    <scope>NUCLEOTIDE SEQUENCE</scope>
    <source>
        <strain evidence="1">DAOMC 236416</strain>
    </source>
</reference>
<gene>
    <name evidence="1" type="ORF">A4X13_0g3441</name>
</gene>
<dbReference type="AlphaFoldDB" id="A0A177TGC0"/>
<protein>
    <submittedName>
        <fullName evidence="1">Uncharacterized protein</fullName>
    </submittedName>
</protein>
<proteinExistence type="predicted"/>
<name>A0A177TGC0_9BASI</name>
<comment type="caution">
    <text evidence="1">The sequence shown here is derived from an EMBL/GenBank/DDBJ whole genome shotgun (WGS) entry which is preliminary data.</text>
</comment>
<dbReference type="EMBL" id="LWDF02000193">
    <property type="protein sequence ID" value="KAE8254356.1"/>
    <property type="molecule type" value="Genomic_DNA"/>
</dbReference>
<dbReference type="Proteomes" id="UP000077521">
    <property type="component" value="Unassembled WGS sequence"/>
</dbReference>
<keyword evidence="2" id="KW-1185">Reference proteome</keyword>
<sequence>MGVVFSTLGTVVSWIGTALETVCLAIGEIASVLVRGVITVIVGLCDVLAALSCCYRRPWSRRPSRGPYDGQYDTILNVGGEQVLKKLAKQPVMEKKVEESNADEATVTTPSTEVEKPAVTPSEPAALEEETLPAASNKRRLSFNLFKHSKQEPAQAEVATASA</sequence>
<evidence type="ECO:0000313" key="1">
    <source>
        <dbReference type="EMBL" id="KAE8254356.1"/>
    </source>
</evidence>
<reference evidence="1" key="1">
    <citation type="submission" date="2016-04" db="EMBL/GenBank/DDBJ databases">
        <authorList>
            <person name="Nguyen H.D."/>
            <person name="Samba Siva P."/>
            <person name="Cullis J."/>
            <person name="Levesque C.A."/>
            <person name="Hambleton S."/>
        </authorList>
    </citation>
    <scope>NUCLEOTIDE SEQUENCE</scope>
    <source>
        <strain evidence="1">DAOMC 236416</strain>
    </source>
</reference>
<organism evidence="1 2">
    <name type="scientific">Tilletia indica</name>
    <dbReference type="NCBI Taxonomy" id="43049"/>
    <lineage>
        <taxon>Eukaryota</taxon>
        <taxon>Fungi</taxon>
        <taxon>Dikarya</taxon>
        <taxon>Basidiomycota</taxon>
        <taxon>Ustilaginomycotina</taxon>
        <taxon>Exobasidiomycetes</taxon>
        <taxon>Tilletiales</taxon>
        <taxon>Tilletiaceae</taxon>
        <taxon>Tilletia</taxon>
    </lineage>
</organism>
<accession>A0A177TGC0</accession>